<accession>A0A6J5ARG5</accession>
<keyword evidence="1" id="KW-0812">Transmembrane</keyword>
<gene>
    <name evidence="2" type="ORF">LMG24238_02217</name>
</gene>
<organism evidence="2 3">
    <name type="scientific">Paraburkholderia sediminicola</name>
    <dbReference type="NCBI Taxonomy" id="458836"/>
    <lineage>
        <taxon>Bacteria</taxon>
        <taxon>Pseudomonadati</taxon>
        <taxon>Pseudomonadota</taxon>
        <taxon>Betaproteobacteria</taxon>
        <taxon>Burkholderiales</taxon>
        <taxon>Burkholderiaceae</taxon>
        <taxon>Paraburkholderia</taxon>
    </lineage>
</organism>
<feature type="transmembrane region" description="Helical" evidence="1">
    <location>
        <begin position="63"/>
        <end position="82"/>
    </location>
</feature>
<proteinExistence type="predicted"/>
<evidence type="ECO:0000256" key="1">
    <source>
        <dbReference type="SAM" id="Phobius"/>
    </source>
</evidence>
<feature type="transmembrane region" description="Helical" evidence="1">
    <location>
        <begin position="102"/>
        <end position="121"/>
    </location>
</feature>
<dbReference type="EMBL" id="CADIKC010000002">
    <property type="protein sequence ID" value="CAB3673286.1"/>
    <property type="molecule type" value="Genomic_DNA"/>
</dbReference>
<protein>
    <recommendedName>
        <fullName evidence="4">Transmembrane protein</fullName>
    </recommendedName>
</protein>
<keyword evidence="1" id="KW-0472">Membrane</keyword>
<dbReference type="AlphaFoldDB" id="A0A6J5ARG5"/>
<keyword evidence="3" id="KW-1185">Reference proteome</keyword>
<sequence length="161" mass="17127">MYVASLPFDGFCYHGNNCEAGWGILLFGFLGLVVGGQISWLANLLIIPAWLLLLLHSKASDGVAFMFGLGAIVVGNSFLFQGVSTSEAGGPLQQITSLGAGYWVWMGSITLSVVMAAHGVLTGSSFHGCRESLVSDSDFDVERPKLAALAHPSIRVFNPRH</sequence>
<feature type="transmembrane region" description="Helical" evidence="1">
    <location>
        <begin position="20"/>
        <end position="51"/>
    </location>
</feature>
<name>A0A6J5ARG5_9BURK</name>
<keyword evidence="1" id="KW-1133">Transmembrane helix</keyword>
<reference evidence="2 3" key="1">
    <citation type="submission" date="2020-04" db="EMBL/GenBank/DDBJ databases">
        <authorList>
            <person name="De Canck E."/>
        </authorList>
    </citation>
    <scope>NUCLEOTIDE SEQUENCE [LARGE SCALE GENOMIC DNA]</scope>
    <source>
        <strain evidence="2 3">LMG 24238</strain>
    </source>
</reference>
<dbReference type="Proteomes" id="UP000494255">
    <property type="component" value="Unassembled WGS sequence"/>
</dbReference>
<evidence type="ECO:0008006" key="4">
    <source>
        <dbReference type="Google" id="ProtNLM"/>
    </source>
</evidence>
<evidence type="ECO:0000313" key="3">
    <source>
        <dbReference type="Proteomes" id="UP000494255"/>
    </source>
</evidence>
<evidence type="ECO:0000313" key="2">
    <source>
        <dbReference type="EMBL" id="CAB3673286.1"/>
    </source>
</evidence>